<dbReference type="PRINTS" id="PR01210">
    <property type="entry name" value="GGTRANSPTASE"/>
</dbReference>
<proteinExistence type="predicted"/>
<organism evidence="2">
    <name type="scientific">Graphocephala atropunctata</name>
    <dbReference type="NCBI Taxonomy" id="36148"/>
    <lineage>
        <taxon>Eukaryota</taxon>
        <taxon>Metazoa</taxon>
        <taxon>Ecdysozoa</taxon>
        <taxon>Arthropoda</taxon>
        <taxon>Hexapoda</taxon>
        <taxon>Insecta</taxon>
        <taxon>Pterygota</taxon>
        <taxon>Neoptera</taxon>
        <taxon>Paraneoptera</taxon>
        <taxon>Hemiptera</taxon>
        <taxon>Auchenorrhyncha</taxon>
        <taxon>Membracoidea</taxon>
        <taxon>Cicadellidae</taxon>
        <taxon>Cicadellinae</taxon>
        <taxon>Cicadellini</taxon>
        <taxon>Graphocephala</taxon>
    </lineage>
</organism>
<reference evidence="2" key="1">
    <citation type="submission" date="2015-11" db="EMBL/GenBank/DDBJ databases">
        <title>De novo transcriptome assembly of four potential Pierce s Disease insect vectors from Arizona vineyards.</title>
        <authorList>
            <person name="Tassone E.E."/>
        </authorList>
    </citation>
    <scope>NUCLEOTIDE SEQUENCE</scope>
</reference>
<dbReference type="SUPFAM" id="SSF56235">
    <property type="entry name" value="N-terminal nucleophile aminohydrolases (Ntn hydrolases)"/>
    <property type="match status" value="1"/>
</dbReference>
<sequence>MSSDLASAINSNSAAYLTSDRTELAPLCNVQQDIRGLRIIISCITVFTVLVSMALMTQLHGGDYQVVPHGSVVSDSSECSAAGVAVMRKGGSVVDAVISTLFCLSVVSPHLVGIGGGGYMLVYDQRQRAVVGCLDFQSSLGSSNSSIGIPGFVAGLSQAHQSFGKLPWSSLLNAAIEMAGAGFQVSDGLQAAALLAADRKQLKDLLVSGHNPRLFSTLQALALNGSDGSGWWWLVSH</sequence>
<name>A0A1B6MAA8_9HEMI</name>
<keyword evidence="1" id="KW-0472">Membrane</keyword>
<dbReference type="Pfam" id="PF01019">
    <property type="entry name" value="G_glu_transpept"/>
    <property type="match status" value="1"/>
</dbReference>
<dbReference type="PANTHER" id="PTHR11686:SF54">
    <property type="entry name" value="GLUTATHIONE HYDROLASE 7"/>
    <property type="match status" value="1"/>
</dbReference>
<feature type="transmembrane region" description="Helical" evidence="1">
    <location>
        <begin position="96"/>
        <end position="122"/>
    </location>
</feature>
<feature type="transmembrane region" description="Helical" evidence="1">
    <location>
        <begin position="39"/>
        <end position="59"/>
    </location>
</feature>
<dbReference type="InterPro" id="IPR000101">
    <property type="entry name" value="GGT_peptidase"/>
</dbReference>
<evidence type="ECO:0000256" key="1">
    <source>
        <dbReference type="SAM" id="Phobius"/>
    </source>
</evidence>
<dbReference type="EMBL" id="GEBQ01007118">
    <property type="protein sequence ID" value="JAT32859.1"/>
    <property type="molecule type" value="Transcribed_RNA"/>
</dbReference>
<dbReference type="GO" id="GO:0005886">
    <property type="term" value="C:plasma membrane"/>
    <property type="evidence" value="ECO:0007669"/>
    <property type="project" value="TreeGrafter"/>
</dbReference>
<gene>
    <name evidence="2" type="ORF">g.9302</name>
</gene>
<accession>A0A1B6MAA8</accession>
<dbReference type="GO" id="GO:0036374">
    <property type="term" value="F:glutathione hydrolase activity"/>
    <property type="evidence" value="ECO:0007669"/>
    <property type="project" value="InterPro"/>
</dbReference>
<dbReference type="InterPro" id="IPR029055">
    <property type="entry name" value="Ntn_hydrolases_N"/>
</dbReference>
<dbReference type="PANTHER" id="PTHR11686">
    <property type="entry name" value="GAMMA GLUTAMYL TRANSPEPTIDASE"/>
    <property type="match status" value="1"/>
</dbReference>
<keyword evidence="1" id="KW-0812">Transmembrane</keyword>
<keyword evidence="1" id="KW-1133">Transmembrane helix</keyword>
<evidence type="ECO:0008006" key="3">
    <source>
        <dbReference type="Google" id="ProtNLM"/>
    </source>
</evidence>
<dbReference type="AlphaFoldDB" id="A0A1B6MAA8"/>
<protein>
    <recommendedName>
        <fullName evidence="3">Gamma-glutamyltransferase</fullName>
    </recommendedName>
</protein>
<dbReference type="GO" id="GO:0006751">
    <property type="term" value="P:glutathione catabolic process"/>
    <property type="evidence" value="ECO:0007669"/>
    <property type="project" value="InterPro"/>
</dbReference>
<evidence type="ECO:0000313" key="2">
    <source>
        <dbReference type="EMBL" id="JAT32859.1"/>
    </source>
</evidence>